<dbReference type="AlphaFoldDB" id="A0A8T1ZBT6"/>
<keyword evidence="6" id="KW-1185">Reference proteome</keyword>
<dbReference type="FunFam" id="1.25.40.10:FF:000427">
    <property type="entry name" value="Pentatricopeptide repeat-containing protein chloroplastic"/>
    <property type="match status" value="1"/>
</dbReference>
<dbReference type="PANTHER" id="PTHR47926">
    <property type="entry name" value="PENTATRICOPEPTIDE REPEAT-CONTAINING PROTEIN"/>
    <property type="match status" value="1"/>
</dbReference>
<evidence type="ECO:0000256" key="1">
    <source>
        <dbReference type="ARBA" id="ARBA00006643"/>
    </source>
</evidence>
<reference evidence="5 6" key="1">
    <citation type="submission" date="2020-12" db="EMBL/GenBank/DDBJ databases">
        <title>Concerted genomic and epigenomic changes stabilize Arabidopsis allopolyploids.</title>
        <authorList>
            <person name="Chen Z."/>
        </authorList>
    </citation>
    <scope>NUCLEOTIDE SEQUENCE [LARGE SCALE GENOMIC DNA]</scope>
    <source>
        <strain evidence="5">As9502</strain>
        <tissue evidence="5">Leaf</tissue>
    </source>
</reference>
<evidence type="ECO:0000313" key="6">
    <source>
        <dbReference type="Proteomes" id="UP000694251"/>
    </source>
</evidence>
<dbReference type="Pfam" id="PF20431">
    <property type="entry name" value="E_motif"/>
    <property type="match status" value="1"/>
</dbReference>
<sequence>MIRRLLIPNAAAKSHQYIKVSLFSTSPPEITPPFIHKCKTISQVKLIHQKLLSFGILTLNRTSHLISTYISLGCLSHAVSLLRCFPPSDAGVYHWNSLIRSCGDDGRANKCLSLFCLMHSLSWTPDNYTFPFVFKACGEITSVRCGDSAHALSLVTGFMSNVFVGNALVAMYSRCGSLSDARKVFDEMSVWDVVSWNSIIESYAKLGKPKMALEMFSKMTNEFGFRPDDITLVNVLPPCASVGTRSLGKQFHGFAVTSEMIQNMFVGNCLVDMYAKFGMMDEANTVFSNMSVKDVVSWNAMVAGYSQIGRFEDAVRLFEKMQEVKIKMDVVTWSAAISGYAQRGLGYEALGVCRQMLSSGIKPNEVTLISVLSGCASVGALMHGKEIHCYSIKYPIDFHKNGHGDDNMVINQLIDMYAKCKKVDIARAMFDSLSPKERDVVTWTVMIGGYSQHGDANKALELLSEMFEEEWGCQTRPNAFTISCALVACASLAALRIGKQIHAYALRNQQNAVPLFVSNCLIDMYAKCGDIGDARLVFDNMMEKNEVTWTSLMTGYGMHGYGEEALGIFEEMRRIGFKLDGVTLLVVLYACSHSGMIDQGMEYFNRMKTDFGVSPGPEHYACLVDLLGRAGRLNAALRLIEEMPMEPPPVVWVALLSCCRIHGKVELGEYAAKKITELASNNDGSYTLLSNMYANAGRWKDVTRIRSLMRHKGIKKRPGCSWVEGIKGTTTFFVGDKTHPHAKEIYQVLSDHMQRIKDIGYVPETGFALHDVDDEEKDDLLFEHSEKLALAYGILTTPQGAAIRITKNLRQHSSLYLHPLQPQINSSAITLSLTGYESNLSGTIYSGVLTWLLQI</sequence>
<dbReference type="Pfam" id="PF01535">
    <property type="entry name" value="PPR"/>
    <property type="match status" value="6"/>
</dbReference>
<comment type="caution">
    <text evidence="5">The sequence shown here is derived from an EMBL/GenBank/DDBJ whole genome shotgun (WGS) entry which is preliminary data.</text>
</comment>
<dbReference type="FunFam" id="1.25.40.10:FF:001706">
    <property type="entry name" value="Pentatricopeptide repeat-containing protein At5g16860"/>
    <property type="match status" value="1"/>
</dbReference>
<evidence type="ECO:0000256" key="3">
    <source>
        <dbReference type="PROSITE-ProRule" id="PRU00708"/>
    </source>
</evidence>
<feature type="repeat" description="PPR" evidence="3">
    <location>
        <begin position="329"/>
        <end position="363"/>
    </location>
</feature>
<feature type="repeat" description="PPR" evidence="3">
    <location>
        <begin position="682"/>
        <end position="716"/>
    </location>
</feature>
<gene>
    <name evidence="5" type="ORF">ISN44_As11g016600</name>
</gene>
<dbReference type="FunFam" id="1.25.40.10:FF:000305">
    <property type="entry name" value="Pentatricopeptide repeat-containing protein mitochondrial"/>
    <property type="match status" value="1"/>
</dbReference>
<feature type="repeat" description="PPR" evidence="3">
    <location>
        <begin position="439"/>
        <end position="473"/>
    </location>
</feature>
<dbReference type="EMBL" id="JAEFBJ010000011">
    <property type="protein sequence ID" value="KAG7555538.1"/>
    <property type="molecule type" value="Genomic_DNA"/>
</dbReference>
<protein>
    <submittedName>
        <fullName evidence="5">Pentatricopeptide repeat</fullName>
    </submittedName>
</protein>
<dbReference type="GO" id="GO:0008270">
    <property type="term" value="F:zinc ion binding"/>
    <property type="evidence" value="ECO:0007669"/>
    <property type="project" value="InterPro"/>
</dbReference>
<proteinExistence type="inferred from homology"/>
<evidence type="ECO:0000259" key="4">
    <source>
        <dbReference type="Pfam" id="PF14432"/>
    </source>
</evidence>
<dbReference type="Proteomes" id="UP000694251">
    <property type="component" value="Chromosome 11"/>
</dbReference>
<dbReference type="GO" id="GO:0003723">
    <property type="term" value="F:RNA binding"/>
    <property type="evidence" value="ECO:0007669"/>
    <property type="project" value="InterPro"/>
</dbReference>
<name>A0A8T1ZBT6_ARASU</name>
<feature type="repeat" description="PPR" evidence="3">
    <location>
        <begin position="545"/>
        <end position="579"/>
    </location>
</feature>
<dbReference type="OrthoDB" id="185373at2759"/>
<feature type="repeat" description="PPR" evidence="3">
    <location>
        <begin position="294"/>
        <end position="328"/>
    </location>
</feature>
<dbReference type="Pfam" id="PF14432">
    <property type="entry name" value="DYW_deaminase"/>
    <property type="match status" value="1"/>
</dbReference>
<dbReference type="InterPro" id="IPR046848">
    <property type="entry name" value="E_motif"/>
</dbReference>
<feature type="repeat" description="PPR" evidence="3">
    <location>
        <begin position="91"/>
        <end position="125"/>
    </location>
</feature>
<dbReference type="PROSITE" id="PS51375">
    <property type="entry name" value="PPR"/>
    <property type="match status" value="7"/>
</dbReference>
<feature type="domain" description="DYW" evidence="4">
    <location>
        <begin position="760"/>
        <end position="810"/>
    </location>
</feature>
<keyword evidence="2" id="KW-0677">Repeat</keyword>
<comment type="similarity">
    <text evidence="1">Belongs to the PPR family. PCMP-H subfamily.</text>
</comment>
<feature type="repeat" description="PPR" evidence="3">
    <location>
        <begin position="192"/>
        <end position="227"/>
    </location>
</feature>
<organism evidence="5 6">
    <name type="scientific">Arabidopsis suecica</name>
    <name type="common">Swedish thale-cress</name>
    <name type="synonym">Cardaminopsis suecica</name>
    <dbReference type="NCBI Taxonomy" id="45249"/>
    <lineage>
        <taxon>Eukaryota</taxon>
        <taxon>Viridiplantae</taxon>
        <taxon>Streptophyta</taxon>
        <taxon>Embryophyta</taxon>
        <taxon>Tracheophyta</taxon>
        <taxon>Spermatophyta</taxon>
        <taxon>Magnoliopsida</taxon>
        <taxon>eudicotyledons</taxon>
        <taxon>Gunneridae</taxon>
        <taxon>Pentapetalae</taxon>
        <taxon>rosids</taxon>
        <taxon>malvids</taxon>
        <taxon>Brassicales</taxon>
        <taxon>Brassicaceae</taxon>
        <taxon>Camelineae</taxon>
        <taxon>Arabidopsis</taxon>
    </lineage>
</organism>
<dbReference type="GO" id="GO:0009451">
    <property type="term" value="P:RNA modification"/>
    <property type="evidence" value="ECO:0007669"/>
    <property type="project" value="InterPro"/>
</dbReference>
<evidence type="ECO:0000313" key="5">
    <source>
        <dbReference type="EMBL" id="KAG7555538.1"/>
    </source>
</evidence>
<dbReference type="NCBIfam" id="TIGR00756">
    <property type="entry name" value="PPR"/>
    <property type="match status" value="7"/>
</dbReference>
<dbReference type="InterPro" id="IPR032867">
    <property type="entry name" value="DYW_dom"/>
</dbReference>
<dbReference type="InterPro" id="IPR046960">
    <property type="entry name" value="PPR_At4g14850-like_plant"/>
</dbReference>
<evidence type="ECO:0000256" key="2">
    <source>
        <dbReference type="ARBA" id="ARBA00022737"/>
    </source>
</evidence>
<accession>A0A8T1ZBT6</accession>
<dbReference type="Pfam" id="PF20430">
    <property type="entry name" value="Eplus_motif"/>
    <property type="match status" value="1"/>
</dbReference>
<dbReference type="InterPro" id="IPR046849">
    <property type="entry name" value="E2_motif"/>
</dbReference>
<dbReference type="Pfam" id="PF13041">
    <property type="entry name" value="PPR_2"/>
    <property type="match status" value="3"/>
</dbReference>
<dbReference type="PANTHER" id="PTHR47926:SF445">
    <property type="entry name" value="DYW DOMAIN-CONTAINING PROTEIN"/>
    <property type="match status" value="1"/>
</dbReference>
<dbReference type="InterPro" id="IPR002885">
    <property type="entry name" value="PPR_rpt"/>
</dbReference>